<gene>
    <name evidence="1" type="ORF">KPNJ2_04298</name>
</gene>
<evidence type="ECO:0000313" key="2">
    <source>
        <dbReference type="Proteomes" id="UP000019586"/>
    </source>
</evidence>
<dbReference type="KEGG" id="kps:KPNJ2_04298"/>
<sequence length="35" mass="3661">MDKIAITTPDYLSAAESVALPPGKMTSLIHFSASP</sequence>
<reference evidence="1 2" key="1">
    <citation type="journal article" date="2014" name="Proc. Natl. Acad. Sci. U.S.A.">
        <title>Molecular dissection of the evolution of carbapenem-resistant multilocus sequence type 258 Klebsiella pneumoniae.</title>
        <authorList>
            <person name="Deleo F.R."/>
            <person name="Chen L."/>
            <person name="Porcella S.F."/>
            <person name="Martens C.A."/>
            <person name="Kobayashi S.D."/>
            <person name="Porter A.R."/>
            <person name="Chavda K.D."/>
            <person name="Jacobs M.R."/>
            <person name="Mathema B."/>
            <person name="Olsen R.J."/>
            <person name="Bonomo R.A."/>
            <person name="Musser J.M."/>
            <person name="Kreiswirth B.N."/>
        </authorList>
    </citation>
    <scope>NUCLEOTIDE SEQUENCE [LARGE SCALE GENOMIC DNA]</scope>
    <source>
        <strain evidence="1">30684/NJST258_2</strain>
    </source>
</reference>
<name>W8UZJ9_KLEPN</name>
<accession>W8UZJ9</accession>
<evidence type="ECO:0000313" key="1">
    <source>
        <dbReference type="EMBL" id="AHM81078.1"/>
    </source>
</evidence>
<protein>
    <submittedName>
        <fullName evidence="1">Uncharacterized protein</fullName>
    </submittedName>
</protein>
<dbReference type="Proteomes" id="UP000019586">
    <property type="component" value="Chromosome"/>
</dbReference>
<dbReference type="EMBL" id="CP006918">
    <property type="protein sequence ID" value="AHM81078.1"/>
    <property type="molecule type" value="Genomic_DNA"/>
</dbReference>
<dbReference type="AlphaFoldDB" id="W8UZJ9"/>
<proteinExistence type="predicted"/>
<dbReference type="HOGENOM" id="CLU_3365425_0_0_6"/>
<organism evidence="1 2">
    <name type="scientific">Klebsiella pneumoniae 30684/NJST258_2</name>
    <dbReference type="NCBI Taxonomy" id="1420013"/>
    <lineage>
        <taxon>Bacteria</taxon>
        <taxon>Pseudomonadati</taxon>
        <taxon>Pseudomonadota</taxon>
        <taxon>Gammaproteobacteria</taxon>
        <taxon>Enterobacterales</taxon>
        <taxon>Enterobacteriaceae</taxon>
        <taxon>Klebsiella/Raoultella group</taxon>
        <taxon>Klebsiella</taxon>
        <taxon>Klebsiella pneumoniae complex</taxon>
    </lineage>
</organism>